<keyword evidence="3" id="KW-1185">Reference proteome</keyword>
<proteinExistence type="predicted"/>
<keyword evidence="1" id="KW-0472">Membrane</keyword>
<accession>A0A3G9ESC9</accession>
<reference evidence="2 3" key="1">
    <citation type="submission" date="2018-03" db="EMBL/GenBank/DDBJ databases">
        <title>Podoviridae phage infectious to Pectobacterium.</title>
        <authorList>
            <person name="Hirata H."/>
            <person name="Kashihara M."/>
        </authorList>
    </citation>
    <scope>NUCLEOTIDE SEQUENCE [LARGE SCALE GENOMIC DNA]</scope>
</reference>
<dbReference type="Proteomes" id="UP000267050">
    <property type="component" value="Segment"/>
</dbReference>
<evidence type="ECO:0000313" key="2">
    <source>
        <dbReference type="EMBL" id="BBD74648.1"/>
    </source>
</evidence>
<dbReference type="RefSeq" id="YP_009816177.1">
    <property type="nucleotide sequence ID" value="NC_048103.1"/>
</dbReference>
<sequence>MLSIIIAGGGSVAITLGGIAAGFTSDELLMLLPVHLLWGMLSAYIFG</sequence>
<dbReference type="GeneID" id="55007412"/>
<protein>
    <submittedName>
        <fullName evidence="2">Uncharacterized protein</fullName>
    </submittedName>
</protein>
<name>A0A3G9ESC9_9CAUD</name>
<evidence type="ECO:0000256" key="1">
    <source>
        <dbReference type="SAM" id="Phobius"/>
    </source>
</evidence>
<keyword evidence="1" id="KW-1133">Transmembrane helix</keyword>
<feature type="transmembrane region" description="Helical" evidence="1">
    <location>
        <begin position="30"/>
        <end position="46"/>
    </location>
</feature>
<dbReference type="EMBL" id="LC375533">
    <property type="protein sequence ID" value="BBD74648.1"/>
    <property type="molecule type" value="Genomic_DNA"/>
</dbReference>
<dbReference type="KEGG" id="vg:55007412"/>
<evidence type="ECO:0000313" key="3">
    <source>
        <dbReference type="Proteomes" id="UP000267050"/>
    </source>
</evidence>
<organism evidence="2 3">
    <name type="scientific">Pectobacterium phage PPWS2</name>
    <dbReference type="NCBI Taxonomy" id="2153295"/>
    <lineage>
        <taxon>Viruses</taxon>
        <taxon>Duplodnaviria</taxon>
        <taxon>Heunggongvirae</taxon>
        <taxon>Uroviricota</taxon>
        <taxon>Caudoviricetes</taxon>
        <taxon>Autographivirales</taxon>
        <taxon>Autoscriptoviridae</taxon>
        <taxon>Corkvirinae</taxon>
        <taxon>Kotilavirus</taxon>
        <taxon>Kotilavirus PPWS2</taxon>
    </lineage>
</organism>
<keyword evidence="1" id="KW-0812">Transmembrane</keyword>